<organism evidence="4">
    <name type="scientific">Pandoravirus neocaledonia</name>
    <dbReference type="NCBI Taxonomy" id="2107708"/>
    <lineage>
        <taxon>Viruses</taxon>
        <taxon>Pandoravirus</taxon>
    </lineage>
</organism>
<accession>A0A2U7UD22</accession>
<dbReference type="Proteomes" id="UP000249287">
    <property type="component" value="Segment"/>
</dbReference>
<keyword evidence="2" id="KW-0677">Repeat</keyword>
<dbReference type="SMART" id="SM00320">
    <property type="entry name" value="WD40"/>
    <property type="match status" value="3"/>
</dbReference>
<proteinExistence type="inferred from homology"/>
<dbReference type="GeneID" id="36843015"/>
<dbReference type="RefSeq" id="YP_009482305.1">
    <property type="nucleotide sequence ID" value="NC_037666.1"/>
</dbReference>
<dbReference type="Pfam" id="PF21032">
    <property type="entry name" value="PROPPIN"/>
    <property type="match status" value="1"/>
</dbReference>
<dbReference type="SUPFAM" id="SSF50978">
    <property type="entry name" value="WD40 repeat-like"/>
    <property type="match status" value="1"/>
</dbReference>
<evidence type="ECO:0000256" key="1">
    <source>
        <dbReference type="ARBA" id="ARBA00022574"/>
    </source>
</evidence>
<dbReference type="KEGG" id="vg:36843015"/>
<dbReference type="InterPro" id="IPR015943">
    <property type="entry name" value="WD40/YVTN_repeat-like_dom_sf"/>
</dbReference>
<sequence>MALVCDPMAAAAPTDRPSAVSMRFTQDQSCLAVATATGFSVWNTAPFALRYRRDLGGGIALASALFRTNLIALVGGGPTPRFPPDRVMLWDDYRGDTIAELRFNSHVRGVEIVRNAIAVALDDRVYVYDLSTLDNTLRVPTASNPRGLVEIRATDGGSVLATLSTKVGTIEIHRPGQTRPVVFRAHEMPIARMALNADASLLATVSEKGTVVRVWDTAMGDLRGELRRGKDPASANGLSFSADSKWLCLSTDRGTVHVFDIDAPAPESPSTLLQYIGSSGMLGAGLSQYTMARFSTAQIHGVSPRCICAFGPTPDQTVVADADGVFSVYDASKPGEARVLKRFLFGAATDSGGGDNDRHM</sequence>
<dbReference type="InterPro" id="IPR048720">
    <property type="entry name" value="PROPPIN"/>
</dbReference>
<dbReference type="EMBL" id="MG011690">
    <property type="protein sequence ID" value="AVK76302.1"/>
    <property type="molecule type" value="Genomic_DNA"/>
</dbReference>
<reference evidence="4" key="1">
    <citation type="journal article" date="2018" name="Nat. Commun.">
        <title>Diversity and evolution of the emerging Pandoraviridae family.</title>
        <authorList>
            <person name="Legendre M."/>
            <person name="Fabre E."/>
            <person name="Poirot O."/>
            <person name="Jeudy S."/>
            <person name="Lartigue A."/>
            <person name="Alempic J.M."/>
            <person name="Beucher L."/>
            <person name="Philippe N."/>
            <person name="Bertaux L."/>
            <person name="Christo-Foroux E."/>
            <person name="Labadie K."/>
            <person name="Coute Y."/>
            <person name="Abergel C."/>
            <person name="Claverie J.M."/>
        </authorList>
    </citation>
    <scope>NUCLEOTIDE SEQUENCE [LARGE SCALE GENOMIC DNA]</scope>
    <source>
        <strain evidence="4">Neocaledonia</strain>
    </source>
</reference>
<evidence type="ECO:0000313" key="4">
    <source>
        <dbReference type="EMBL" id="AVK76302.1"/>
    </source>
</evidence>
<dbReference type="Gene3D" id="2.130.10.10">
    <property type="entry name" value="YVTN repeat-like/Quinoprotein amine dehydrogenase"/>
    <property type="match status" value="1"/>
</dbReference>
<evidence type="ECO:0000256" key="3">
    <source>
        <dbReference type="ARBA" id="ARBA00025740"/>
    </source>
</evidence>
<dbReference type="PANTHER" id="PTHR11227">
    <property type="entry name" value="WD-REPEAT PROTEIN INTERACTING WITH PHOSPHOINOSIDES WIPI -RELATED"/>
    <property type="match status" value="1"/>
</dbReference>
<dbReference type="InterPro" id="IPR036322">
    <property type="entry name" value="WD40_repeat_dom_sf"/>
</dbReference>
<gene>
    <name evidence="4" type="ORF">pneo_cds_695</name>
</gene>
<comment type="similarity">
    <text evidence="3">Belongs to the WD repeat PROPPIN family.</text>
</comment>
<keyword evidence="1" id="KW-0853">WD repeat</keyword>
<name>A0A2U7UD22_9VIRU</name>
<dbReference type="InterPro" id="IPR001680">
    <property type="entry name" value="WD40_rpt"/>
</dbReference>
<protein>
    <submittedName>
        <fullName evidence="4">WD40-repeat containing protein</fullName>
    </submittedName>
</protein>
<evidence type="ECO:0000256" key="2">
    <source>
        <dbReference type="ARBA" id="ARBA00022737"/>
    </source>
</evidence>